<organism evidence="1 2">
    <name type="scientific">Dissostichus mawsoni</name>
    <name type="common">Antarctic cod</name>
    <dbReference type="NCBI Taxonomy" id="36200"/>
    <lineage>
        <taxon>Eukaryota</taxon>
        <taxon>Metazoa</taxon>
        <taxon>Chordata</taxon>
        <taxon>Craniata</taxon>
        <taxon>Vertebrata</taxon>
        <taxon>Euteleostomi</taxon>
        <taxon>Actinopterygii</taxon>
        <taxon>Neopterygii</taxon>
        <taxon>Teleostei</taxon>
        <taxon>Neoteleostei</taxon>
        <taxon>Acanthomorphata</taxon>
        <taxon>Eupercaria</taxon>
        <taxon>Perciformes</taxon>
        <taxon>Notothenioidei</taxon>
        <taxon>Nototheniidae</taxon>
        <taxon>Dissostichus</taxon>
    </lineage>
</organism>
<dbReference type="Proteomes" id="UP000518266">
    <property type="component" value="Unassembled WGS sequence"/>
</dbReference>
<sequence length="200" mass="22363">MEASAGNKMGTLDGKTKKRWMGLKGGLIFEHLHSFSSTRLILTGLSHRVQLADLVLENRERQVELRQKVCYSSTATSMKDKNSDMWTGRGAALLLRAVACAEQTEGRRVDRGCCVAVVVPEHDSVHHPRVCKIVLARDAMTGHHKSLIQPQVPQIAGCECLLFVERPSVPHQVERQQEAQHADNKESNVDLWDKIRISHA</sequence>
<name>A0A7J5XUK0_DISMA</name>
<dbReference type="AlphaFoldDB" id="A0A7J5XUK0"/>
<comment type="caution">
    <text evidence="1">The sequence shown here is derived from an EMBL/GenBank/DDBJ whole genome shotgun (WGS) entry which is preliminary data.</text>
</comment>
<proteinExistence type="predicted"/>
<reference evidence="1 2" key="1">
    <citation type="submission" date="2020-03" db="EMBL/GenBank/DDBJ databases">
        <title>Dissostichus mawsoni Genome sequencing and assembly.</title>
        <authorList>
            <person name="Park H."/>
        </authorList>
    </citation>
    <scope>NUCLEOTIDE SEQUENCE [LARGE SCALE GENOMIC DNA]</scope>
    <source>
        <strain evidence="1">DM0001</strain>
        <tissue evidence="1">Muscle</tissue>
    </source>
</reference>
<protein>
    <submittedName>
        <fullName evidence="1">Uncharacterized protein</fullName>
    </submittedName>
</protein>
<evidence type="ECO:0000313" key="2">
    <source>
        <dbReference type="Proteomes" id="UP000518266"/>
    </source>
</evidence>
<keyword evidence="2" id="KW-1185">Reference proteome</keyword>
<dbReference type="EMBL" id="JAAKFY010000020">
    <property type="protein sequence ID" value="KAF3840795.1"/>
    <property type="molecule type" value="Genomic_DNA"/>
</dbReference>
<gene>
    <name evidence="1" type="ORF">F7725_006657</name>
</gene>
<evidence type="ECO:0000313" key="1">
    <source>
        <dbReference type="EMBL" id="KAF3840795.1"/>
    </source>
</evidence>
<accession>A0A7J5XUK0</accession>